<evidence type="ECO:0008006" key="4">
    <source>
        <dbReference type="Google" id="ProtNLM"/>
    </source>
</evidence>
<reference evidence="2 3" key="2">
    <citation type="submission" date="2024-02" db="EMBL/GenBank/DDBJ databases">
        <title>The Genome Sequence of Enterococcus diestrammenae JM9A.</title>
        <authorList>
            <person name="Earl A."/>
            <person name="Manson A."/>
            <person name="Gilmore M."/>
            <person name="Sanders J."/>
            <person name="Shea T."/>
            <person name="Howe W."/>
            <person name="Livny J."/>
            <person name="Cuomo C."/>
            <person name="Neafsey D."/>
            <person name="Birren B."/>
        </authorList>
    </citation>
    <scope>NUCLEOTIDE SEQUENCE [LARGE SCALE GENOMIC DNA]</scope>
    <source>
        <strain evidence="2 3">JM9A</strain>
    </source>
</reference>
<gene>
    <name evidence="2" type="ORF">BAU18_003024</name>
</gene>
<dbReference type="RefSeq" id="WP_161869469.1">
    <property type="nucleotide sequence ID" value="NZ_MAEI02000002.1"/>
</dbReference>
<sequence>MGVNYFTKEQVQELEANEFVQKVSEKAITYTEDFRRHFSEAYHQGKLPSQIFSEAGFNIEALGQRRIDNFAYRIKQMEIRPEGFEDQRAYSSGRPSHKERTPEEELAYLRHQLAIKDQQIEVLKKTASINQKAEMKRKKNLRSSK</sequence>
<dbReference type="Proteomes" id="UP001429357">
    <property type="component" value="Unassembled WGS sequence"/>
</dbReference>
<evidence type="ECO:0000313" key="2">
    <source>
        <dbReference type="EMBL" id="MEO1783404.1"/>
    </source>
</evidence>
<organism evidence="2 3">
    <name type="scientific">Enterococcus diestrammenae</name>
    <dbReference type="NCBI Taxonomy" id="1155073"/>
    <lineage>
        <taxon>Bacteria</taxon>
        <taxon>Bacillati</taxon>
        <taxon>Bacillota</taxon>
        <taxon>Bacilli</taxon>
        <taxon>Lactobacillales</taxon>
        <taxon>Enterococcaceae</taxon>
        <taxon>Enterococcus</taxon>
    </lineage>
</organism>
<protein>
    <recommendedName>
        <fullName evidence="4">Transposase</fullName>
    </recommendedName>
</protein>
<comment type="caution">
    <text evidence="2">The sequence shown here is derived from an EMBL/GenBank/DDBJ whole genome shotgun (WGS) entry which is preliminary data.</text>
</comment>
<dbReference type="Pfam" id="PF20310">
    <property type="entry name" value="HTH_Tnp_2"/>
    <property type="match status" value="1"/>
</dbReference>
<dbReference type="InterPro" id="IPR046929">
    <property type="entry name" value="HTH_Tnp"/>
</dbReference>
<proteinExistence type="predicted"/>
<evidence type="ECO:0000313" key="3">
    <source>
        <dbReference type="Proteomes" id="UP001429357"/>
    </source>
</evidence>
<name>A0ABV0F5Q7_9ENTE</name>
<feature type="region of interest" description="Disordered" evidence="1">
    <location>
        <begin position="83"/>
        <end position="102"/>
    </location>
</feature>
<keyword evidence="3" id="KW-1185">Reference proteome</keyword>
<accession>A0ABV0F5Q7</accession>
<dbReference type="EMBL" id="MAEI02000002">
    <property type="protein sequence ID" value="MEO1783404.1"/>
    <property type="molecule type" value="Genomic_DNA"/>
</dbReference>
<reference evidence="3" key="1">
    <citation type="submission" date="2016-06" db="EMBL/GenBank/DDBJ databases">
        <title>Four novel species of enterococci isolated from chicken manure.</title>
        <authorList>
            <person name="Van Tyne D."/>
        </authorList>
    </citation>
    <scope>NUCLEOTIDE SEQUENCE [LARGE SCALE GENOMIC DNA]</scope>
    <source>
        <strain evidence="3">JM9A</strain>
    </source>
</reference>
<evidence type="ECO:0000256" key="1">
    <source>
        <dbReference type="SAM" id="MobiDB-lite"/>
    </source>
</evidence>